<keyword evidence="6 13" id="KW-0808">Transferase</keyword>
<evidence type="ECO:0000256" key="9">
    <source>
        <dbReference type="ARBA" id="ARBA00023929"/>
    </source>
</evidence>
<dbReference type="GO" id="GO:0004731">
    <property type="term" value="F:purine-nucleoside phosphorylase activity"/>
    <property type="evidence" value="ECO:0007669"/>
    <property type="project" value="UniProtKB-EC"/>
</dbReference>
<reference evidence="15" key="2">
    <citation type="submission" date="2025-08" db="UniProtKB">
        <authorList>
            <consortium name="Ensembl"/>
        </authorList>
    </citation>
    <scope>IDENTIFICATION</scope>
</reference>
<dbReference type="PIRSF" id="PIRSF000477">
    <property type="entry name" value="PurNPase"/>
    <property type="match status" value="1"/>
</dbReference>
<dbReference type="Proteomes" id="UP000694558">
    <property type="component" value="Chromosome 16"/>
</dbReference>
<dbReference type="Pfam" id="PF01048">
    <property type="entry name" value="PNP_UDP_1"/>
    <property type="match status" value="1"/>
</dbReference>
<dbReference type="GeneTree" id="ENSGT00950000182991"/>
<feature type="domain" description="Nucleoside phosphorylase" evidence="14">
    <location>
        <begin position="33"/>
        <end position="225"/>
    </location>
</feature>
<evidence type="ECO:0000313" key="15">
    <source>
        <dbReference type="Ensembl" id="ENSSMAP00000044112.1"/>
    </source>
</evidence>
<comment type="catalytic activity">
    <reaction evidence="11 13">
        <text>guanosine + phosphate = alpha-D-ribose 1-phosphate + guanine</text>
        <dbReference type="Rhea" id="RHEA:13233"/>
        <dbReference type="ChEBI" id="CHEBI:16235"/>
        <dbReference type="ChEBI" id="CHEBI:16750"/>
        <dbReference type="ChEBI" id="CHEBI:43474"/>
        <dbReference type="ChEBI" id="CHEBI:57720"/>
        <dbReference type="EC" id="2.4.2.1"/>
    </reaction>
</comment>
<gene>
    <name evidence="15" type="primary">pnp4b</name>
</gene>
<accession>A0A8D3CA04</accession>
<comment type="catalytic activity">
    <reaction evidence="9 13">
        <text>2'-deoxyguanosine + phosphate = 2-deoxy-alpha-D-ribose 1-phosphate + guanine</text>
        <dbReference type="Rhea" id="RHEA:27738"/>
        <dbReference type="ChEBI" id="CHEBI:16235"/>
        <dbReference type="ChEBI" id="CHEBI:17172"/>
        <dbReference type="ChEBI" id="CHEBI:43474"/>
        <dbReference type="ChEBI" id="CHEBI:57259"/>
        <dbReference type="EC" id="2.4.2.1"/>
    </reaction>
</comment>
<evidence type="ECO:0000259" key="14">
    <source>
        <dbReference type="Pfam" id="PF01048"/>
    </source>
</evidence>
<comment type="function">
    <text evidence="12">Catalyzes the phosphorolytic breakdown of the N-glycosidic bond in the beta-(deoxy)ribonucleoside molecules, with the formation of the corresponding free purine bases and pentose-1-phosphate. Preferentially acts on 6-oxopurine nucleosides including inosine and guanosine.</text>
</comment>
<evidence type="ECO:0000256" key="1">
    <source>
        <dbReference type="ARBA" id="ARBA00005058"/>
    </source>
</evidence>
<protein>
    <recommendedName>
        <fullName evidence="4 13">Purine nucleoside phosphorylase</fullName>
        <ecNumber evidence="3 13">2.4.2.1</ecNumber>
    </recommendedName>
    <alternativeName>
        <fullName evidence="13">Inosine-guanosine phosphorylase</fullName>
    </alternativeName>
</protein>
<dbReference type="EC" id="2.4.2.1" evidence="3 13"/>
<dbReference type="CDD" id="cd09009">
    <property type="entry name" value="PNP-EcPNPII_like"/>
    <property type="match status" value="1"/>
</dbReference>
<evidence type="ECO:0000256" key="13">
    <source>
        <dbReference type="PIRNR" id="PIRNR000477"/>
    </source>
</evidence>
<proteinExistence type="inferred from homology"/>
<dbReference type="PANTHER" id="PTHR11904:SF24">
    <property type="entry name" value="PURINE NUCLEOSIDE PHOSPHORYLASE"/>
    <property type="match status" value="1"/>
</dbReference>
<reference evidence="15" key="1">
    <citation type="submission" date="2023-05" db="EMBL/GenBank/DDBJ databases">
        <title>High-quality long-read genome of Scophthalmus maximus.</title>
        <authorList>
            <person name="Lien S."/>
            <person name="Martinez P."/>
        </authorList>
    </citation>
    <scope>NUCLEOTIDE SEQUENCE [LARGE SCALE GENOMIC DNA]</scope>
</reference>
<sequence>NVENGSDCLNCCSFDDYKLTTEWLLNQTSHRPKVAVICSSGLGLLADGAANKQTFRYQDIPNFPVSTVPGHEGCLVFGTIEDTPCVFMQGHFHLYEGYSLCQVTFPVRIFKLMGVESVLVTNASGGICPDFKVGDIMIIKDHINLPGFAGQHPLCGPNDERFGIRFPCMSDAYSKDLRRLALDVASELGCSDCIREGVYCMVSGPNFETIAEARMLLILGCDSVGKSPARVGDGGVSFSLLIEALHWFLWVNYVSVDYSREEKVNHDEVLQISKMMAEVLQKLVTTLICRFQQQSINTH</sequence>
<evidence type="ECO:0000256" key="10">
    <source>
        <dbReference type="ARBA" id="ARBA00023950"/>
    </source>
</evidence>
<dbReference type="NCBIfam" id="NF006054">
    <property type="entry name" value="PRK08202.1"/>
    <property type="match status" value="1"/>
</dbReference>
<dbReference type="UniPathway" id="UPA00606"/>
<name>A0A8D3CA04_SCOMX</name>
<evidence type="ECO:0000256" key="8">
    <source>
        <dbReference type="ARBA" id="ARBA00023918"/>
    </source>
</evidence>
<evidence type="ECO:0000256" key="3">
    <source>
        <dbReference type="ARBA" id="ARBA00011886"/>
    </source>
</evidence>
<dbReference type="FunFam" id="3.40.50.1580:FF:000004">
    <property type="entry name" value="Purine nucleoside phosphorylase"/>
    <property type="match status" value="1"/>
</dbReference>
<comment type="pathway">
    <text evidence="1 13">Purine metabolism; purine nucleoside salvage.</text>
</comment>
<dbReference type="Gene3D" id="3.40.50.1580">
    <property type="entry name" value="Nucleoside phosphorylase domain"/>
    <property type="match status" value="1"/>
</dbReference>
<dbReference type="Ensembl" id="ENSSMAT00000081382.1">
    <property type="protein sequence ID" value="ENSSMAP00000044112.1"/>
    <property type="gene ID" value="ENSSMAG00000027489.1"/>
</dbReference>
<keyword evidence="7" id="KW-0660">Purine salvage</keyword>
<keyword evidence="5 13" id="KW-0328">Glycosyltransferase</keyword>
<comment type="function">
    <text evidence="13">The purine nucleoside phosphorylases catalyze the phosphorolytic breakdown of the N-glycosidic bond in the beta-(deoxy)ribonucleoside molecules, with the formation of the corresponding free purine bases and pentose-1-phosphate.</text>
</comment>
<evidence type="ECO:0000256" key="12">
    <source>
        <dbReference type="ARBA" id="ARBA00054498"/>
    </source>
</evidence>
<dbReference type="InterPro" id="IPR035994">
    <property type="entry name" value="Nucleoside_phosphorylase_sf"/>
</dbReference>
<evidence type="ECO:0000256" key="5">
    <source>
        <dbReference type="ARBA" id="ARBA00022676"/>
    </source>
</evidence>
<comment type="catalytic activity">
    <reaction evidence="8 13">
        <text>inosine + phosphate = alpha-D-ribose 1-phosphate + hypoxanthine</text>
        <dbReference type="Rhea" id="RHEA:27646"/>
        <dbReference type="ChEBI" id="CHEBI:17368"/>
        <dbReference type="ChEBI" id="CHEBI:17596"/>
        <dbReference type="ChEBI" id="CHEBI:43474"/>
        <dbReference type="ChEBI" id="CHEBI:57720"/>
        <dbReference type="EC" id="2.4.2.1"/>
    </reaction>
</comment>
<dbReference type="GO" id="GO:0006166">
    <property type="term" value="P:purine ribonucleoside salvage"/>
    <property type="evidence" value="ECO:0007669"/>
    <property type="project" value="UniProtKB-KW"/>
</dbReference>
<dbReference type="SUPFAM" id="SSF53167">
    <property type="entry name" value="Purine and uridine phosphorylases"/>
    <property type="match status" value="1"/>
</dbReference>
<organism evidence="15 16">
    <name type="scientific">Scophthalmus maximus</name>
    <name type="common">Turbot</name>
    <name type="synonym">Psetta maxima</name>
    <dbReference type="NCBI Taxonomy" id="52904"/>
    <lineage>
        <taxon>Eukaryota</taxon>
        <taxon>Metazoa</taxon>
        <taxon>Chordata</taxon>
        <taxon>Craniata</taxon>
        <taxon>Vertebrata</taxon>
        <taxon>Euteleostomi</taxon>
        <taxon>Actinopterygii</taxon>
        <taxon>Neopterygii</taxon>
        <taxon>Teleostei</taxon>
        <taxon>Neoteleostei</taxon>
        <taxon>Acanthomorphata</taxon>
        <taxon>Carangaria</taxon>
        <taxon>Pleuronectiformes</taxon>
        <taxon>Pleuronectoidei</taxon>
        <taxon>Scophthalmidae</taxon>
        <taxon>Scophthalmus</taxon>
    </lineage>
</organism>
<dbReference type="GO" id="GO:0005737">
    <property type="term" value="C:cytoplasm"/>
    <property type="evidence" value="ECO:0007669"/>
    <property type="project" value="TreeGrafter"/>
</dbReference>
<dbReference type="AlphaFoldDB" id="A0A8D3CA04"/>
<comment type="catalytic activity">
    <reaction evidence="10 13">
        <text>2'-deoxyinosine + phosphate = 2-deoxy-alpha-D-ribose 1-phosphate + hypoxanthine</text>
        <dbReference type="Rhea" id="RHEA:27750"/>
        <dbReference type="ChEBI" id="CHEBI:17368"/>
        <dbReference type="ChEBI" id="CHEBI:28997"/>
        <dbReference type="ChEBI" id="CHEBI:43474"/>
        <dbReference type="ChEBI" id="CHEBI:57259"/>
        <dbReference type="EC" id="2.4.2.1"/>
    </reaction>
</comment>
<evidence type="ECO:0000313" key="16">
    <source>
        <dbReference type="Proteomes" id="UP000694558"/>
    </source>
</evidence>
<evidence type="ECO:0000256" key="2">
    <source>
        <dbReference type="ARBA" id="ARBA00006751"/>
    </source>
</evidence>
<evidence type="ECO:0000256" key="7">
    <source>
        <dbReference type="ARBA" id="ARBA00022726"/>
    </source>
</evidence>
<evidence type="ECO:0000256" key="11">
    <source>
        <dbReference type="ARBA" id="ARBA00023970"/>
    </source>
</evidence>
<dbReference type="PANTHER" id="PTHR11904">
    <property type="entry name" value="METHYLTHIOADENOSINE/PURINE NUCLEOSIDE PHOSPHORYLASE"/>
    <property type="match status" value="1"/>
</dbReference>
<evidence type="ECO:0000256" key="4">
    <source>
        <dbReference type="ARBA" id="ARBA00013834"/>
    </source>
</evidence>
<evidence type="ECO:0000256" key="6">
    <source>
        <dbReference type="ARBA" id="ARBA00022679"/>
    </source>
</evidence>
<comment type="similarity">
    <text evidence="2 13">Belongs to the PNP/MTAP phosphorylase family.</text>
</comment>
<dbReference type="InterPro" id="IPR000845">
    <property type="entry name" value="Nucleoside_phosphorylase_d"/>
</dbReference>
<dbReference type="NCBIfam" id="TIGR01697">
    <property type="entry name" value="PNPH-PUNA-XAPA"/>
    <property type="match status" value="1"/>
</dbReference>
<dbReference type="InterPro" id="IPR011268">
    <property type="entry name" value="Purine_phosphorylase"/>
</dbReference>